<feature type="transmembrane region" description="Helical" evidence="2">
    <location>
        <begin position="33"/>
        <end position="50"/>
    </location>
</feature>
<proteinExistence type="predicted"/>
<organism evidence="3 4">
    <name type="scientific">Frankliniella fusca</name>
    <dbReference type="NCBI Taxonomy" id="407009"/>
    <lineage>
        <taxon>Eukaryota</taxon>
        <taxon>Metazoa</taxon>
        <taxon>Ecdysozoa</taxon>
        <taxon>Arthropoda</taxon>
        <taxon>Hexapoda</taxon>
        <taxon>Insecta</taxon>
        <taxon>Pterygota</taxon>
        <taxon>Neoptera</taxon>
        <taxon>Paraneoptera</taxon>
        <taxon>Thysanoptera</taxon>
        <taxon>Terebrantia</taxon>
        <taxon>Thripoidea</taxon>
        <taxon>Thripidae</taxon>
        <taxon>Frankliniella</taxon>
    </lineage>
</organism>
<name>A0AAE1LNC4_9NEOP</name>
<sequence>LRGLRDGKYKSSSRPAPGISPADRTPTATMYKTLLLVFAVLAVASAQYIASPYSYGAYPAYSGVSAYSAYPAYSGVSTYGAYPYAYSGLGYGSSYVYLHIRTHRLDKPTSRIAAQNMDNEA</sequence>
<reference evidence="3" key="2">
    <citation type="journal article" date="2023" name="BMC Genomics">
        <title>Pest status, molecular evolution, and epigenetic factors derived from the genome assembly of Frankliniella fusca, a thysanopteran phytovirus vector.</title>
        <authorList>
            <person name="Catto M.A."/>
            <person name="Labadie P.E."/>
            <person name="Jacobson A.L."/>
            <person name="Kennedy G.G."/>
            <person name="Srinivasan R."/>
            <person name="Hunt B.G."/>
        </authorList>
    </citation>
    <scope>NUCLEOTIDE SEQUENCE</scope>
    <source>
        <strain evidence="3">PL_HMW_Pooled</strain>
    </source>
</reference>
<keyword evidence="2" id="KW-0812">Transmembrane</keyword>
<feature type="region of interest" description="Disordered" evidence="1">
    <location>
        <begin position="1"/>
        <end position="25"/>
    </location>
</feature>
<evidence type="ECO:0000256" key="1">
    <source>
        <dbReference type="SAM" id="MobiDB-lite"/>
    </source>
</evidence>
<dbReference type="AlphaFoldDB" id="A0AAE1LNC4"/>
<feature type="transmembrane region" description="Helical" evidence="2">
    <location>
        <begin position="81"/>
        <end position="98"/>
    </location>
</feature>
<keyword evidence="2" id="KW-0472">Membrane</keyword>
<feature type="non-terminal residue" evidence="3">
    <location>
        <position position="1"/>
    </location>
</feature>
<keyword evidence="2" id="KW-1133">Transmembrane helix</keyword>
<gene>
    <name evidence="3" type="ORF">KUF71_014292</name>
</gene>
<dbReference type="Proteomes" id="UP001219518">
    <property type="component" value="Unassembled WGS sequence"/>
</dbReference>
<evidence type="ECO:0000313" key="4">
    <source>
        <dbReference type="Proteomes" id="UP001219518"/>
    </source>
</evidence>
<comment type="caution">
    <text evidence="3">The sequence shown here is derived from an EMBL/GenBank/DDBJ whole genome shotgun (WGS) entry which is preliminary data.</text>
</comment>
<reference evidence="3" key="1">
    <citation type="submission" date="2021-07" db="EMBL/GenBank/DDBJ databases">
        <authorList>
            <person name="Catto M.A."/>
            <person name="Jacobson A."/>
            <person name="Kennedy G."/>
            <person name="Labadie P."/>
            <person name="Hunt B.G."/>
            <person name="Srinivasan R."/>
        </authorList>
    </citation>
    <scope>NUCLEOTIDE SEQUENCE</scope>
    <source>
        <strain evidence="3">PL_HMW_Pooled</strain>
        <tissue evidence="3">Head</tissue>
    </source>
</reference>
<dbReference type="EMBL" id="JAHWGI010001243">
    <property type="protein sequence ID" value="KAK3926043.1"/>
    <property type="molecule type" value="Genomic_DNA"/>
</dbReference>
<protein>
    <submittedName>
        <fullName evidence="3">Nuclear pore complex protein Nup214</fullName>
    </submittedName>
</protein>
<evidence type="ECO:0000313" key="3">
    <source>
        <dbReference type="EMBL" id="KAK3926043.1"/>
    </source>
</evidence>
<keyword evidence="4" id="KW-1185">Reference proteome</keyword>
<accession>A0AAE1LNC4</accession>
<evidence type="ECO:0000256" key="2">
    <source>
        <dbReference type="SAM" id="Phobius"/>
    </source>
</evidence>